<proteinExistence type="inferred from homology"/>
<evidence type="ECO:0000256" key="3">
    <source>
        <dbReference type="ARBA" id="ARBA00025596"/>
    </source>
</evidence>
<organism evidence="5 6">
    <name type="scientific">Moraxella caviae</name>
    <dbReference type="NCBI Taxonomy" id="34060"/>
    <lineage>
        <taxon>Bacteria</taxon>
        <taxon>Pseudomonadati</taxon>
        <taxon>Pseudomonadota</taxon>
        <taxon>Gammaproteobacteria</taxon>
        <taxon>Moraxellales</taxon>
        <taxon>Moraxellaceae</taxon>
        <taxon>Moraxella</taxon>
    </lineage>
</organism>
<sequence>MMNNFFALFELPVAFDVDKTALKNRYLALQKQHHPDNHGGDDSQSTLINHAFETINRDDKRALYLLDLQGHDINLTESISDLEFLGEMMEIRIDLDDCTSKAELAPLEQSVQTLISAHSDDFRQEFIAQNWTNAKLAAQKLHFLGKLYDDVLSKASEFVSHNDGDDDLYV</sequence>
<name>A0A378R696_9GAMM</name>
<dbReference type="SUPFAM" id="SSF46565">
    <property type="entry name" value="Chaperone J-domain"/>
    <property type="match status" value="1"/>
</dbReference>
<dbReference type="Proteomes" id="UP000255279">
    <property type="component" value="Unassembled WGS sequence"/>
</dbReference>
<dbReference type="SMART" id="SM00271">
    <property type="entry name" value="DnaJ"/>
    <property type="match status" value="1"/>
</dbReference>
<dbReference type="Pfam" id="PF07743">
    <property type="entry name" value="HSCB_C"/>
    <property type="match status" value="1"/>
</dbReference>
<evidence type="ECO:0000313" key="6">
    <source>
        <dbReference type="Proteomes" id="UP000255279"/>
    </source>
</evidence>
<dbReference type="InterPro" id="IPR009073">
    <property type="entry name" value="HscB_oligo_C"/>
</dbReference>
<dbReference type="GO" id="GO:0051259">
    <property type="term" value="P:protein complex oligomerization"/>
    <property type="evidence" value="ECO:0007669"/>
    <property type="project" value="InterPro"/>
</dbReference>
<dbReference type="CDD" id="cd06257">
    <property type="entry name" value="DnaJ"/>
    <property type="match status" value="1"/>
</dbReference>
<gene>
    <name evidence="5" type="primary">hscB</name>
    <name evidence="5" type="ORF">NCTC10293_00492</name>
</gene>
<dbReference type="InterPro" id="IPR001623">
    <property type="entry name" value="DnaJ_domain"/>
</dbReference>
<evidence type="ECO:0000256" key="2">
    <source>
        <dbReference type="ARBA" id="ARBA00023186"/>
    </source>
</evidence>
<dbReference type="Gene3D" id="1.10.287.110">
    <property type="entry name" value="DnaJ domain"/>
    <property type="match status" value="1"/>
</dbReference>
<dbReference type="GO" id="GO:0044571">
    <property type="term" value="P:[2Fe-2S] cluster assembly"/>
    <property type="evidence" value="ECO:0007669"/>
    <property type="project" value="InterPro"/>
</dbReference>
<dbReference type="OrthoDB" id="287587at2"/>
<dbReference type="AlphaFoldDB" id="A0A378R696"/>
<dbReference type="PROSITE" id="PS50076">
    <property type="entry name" value="DNAJ_2"/>
    <property type="match status" value="1"/>
</dbReference>
<reference evidence="5 6" key="1">
    <citation type="submission" date="2018-06" db="EMBL/GenBank/DDBJ databases">
        <authorList>
            <consortium name="Pathogen Informatics"/>
            <person name="Doyle S."/>
        </authorList>
    </citation>
    <scope>NUCLEOTIDE SEQUENCE [LARGE SCALE GENOMIC DNA]</scope>
    <source>
        <strain evidence="5 6">NCTC10293</strain>
    </source>
</reference>
<dbReference type="InterPro" id="IPR004640">
    <property type="entry name" value="HscB"/>
</dbReference>
<keyword evidence="2" id="KW-0143">Chaperone</keyword>
<comment type="function">
    <text evidence="3">Co-chaperone involved in the maturation of iron-sulfur cluster-containing proteins. Seems to help targeting proteins to be folded toward HscA.</text>
</comment>
<dbReference type="SUPFAM" id="SSF47144">
    <property type="entry name" value="HSC20 (HSCB), C-terminal oligomerisation domain"/>
    <property type="match status" value="1"/>
</dbReference>
<dbReference type="GO" id="GO:0051087">
    <property type="term" value="F:protein-folding chaperone binding"/>
    <property type="evidence" value="ECO:0007669"/>
    <property type="project" value="InterPro"/>
</dbReference>
<dbReference type="PANTHER" id="PTHR14021">
    <property type="entry name" value="IRON-SULFUR CLUSTER CO-CHAPERONE PROTEIN HSCB"/>
    <property type="match status" value="1"/>
</dbReference>
<dbReference type="PANTHER" id="PTHR14021:SF15">
    <property type="entry name" value="IRON-SULFUR CLUSTER CO-CHAPERONE PROTEIN HSCB"/>
    <property type="match status" value="1"/>
</dbReference>
<dbReference type="GO" id="GO:0001671">
    <property type="term" value="F:ATPase activator activity"/>
    <property type="evidence" value="ECO:0007669"/>
    <property type="project" value="InterPro"/>
</dbReference>
<protein>
    <submittedName>
        <fullName evidence="5">Co-chaperone protein hscB homolog</fullName>
    </submittedName>
</protein>
<dbReference type="EMBL" id="UGQE01000001">
    <property type="protein sequence ID" value="STZ10167.1"/>
    <property type="molecule type" value="Genomic_DNA"/>
</dbReference>
<dbReference type="InterPro" id="IPR036869">
    <property type="entry name" value="J_dom_sf"/>
</dbReference>
<evidence type="ECO:0000256" key="1">
    <source>
        <dbReference type="ARBA" id="ARBA00010476"/>
    </source>
</evidence>
<dbReference type="InterPro" id="IPR036386">
    <property type="entry name" value="HscB_C_sf"/>
</dbReference>
<dbReference type="Gene3D" id="1.20.1280.20">
    <property type="entry name" value="HscB, C-terminal domain"/>
    <property type="match status" value="1"/>
</dbReference>
<feature type="domain" description="J" evidence="4">
    <location>
        <begin position="4"/>
        <end position="68"/>
    </location>
</feature>
<evidence type="ECO:0000313" key="5">
    <source>
        <dbReference type="EMBL" id="STZ10167.1"/>
    </source>
</evidence>
<evidence type="ECO:0000259" key="4">
    <source>
        <dbReference type="PROSITE" id="PS50076"/>
    </source>
</evidence>
<accession>A0A378R696</accession>
<dbReference type="NCBIfam" id="TIGR00714">
    <property type="entry name" value="hscB"/>
    <property type="match status" value="1"/>
</dbReference>
<comment type="similarity">
    <text evidence="1">Belongs to the HscB family.</text>
</comment>